<dbReference type="InterPro" id="IPR045220">
    <property type="entry name" value="FRHB/FDHB/HCAR-like"/>
</dbReference>
<name>A0A3Q9G6B0_9ACTO</name>
<feature type="domain" description="Coenzyme F420 hydrogenase/dehydrogenase beta subunit C-terminal" evidence="3">
    <location>
        <begin position="172"/>
        <end position="340"/>
    </location>
</feature>
<sequence>MSILNVVNAGMCVGCGGCSVITGGKIPMKVDNLGVWQADPSQVLPTLQEAASNVCPFADESPNETEIATEEFPELPVHPKLGRYRSTFAARLTDQEYLEGSSSGGLTSWLLLQLLERGHIDGVLHVGSGNSVDGMFAYVVSHSADELQSRRKSIYYSTSMADAILSVRGNGKRYALVGVPCFITAGRLLARNDVELRSQLSYFLGLVCGHLKSSAFAELLAWQLGIPPKELETVDFRVKNPAENAGSYDFSATSVTGETRQAPTSTLLGANWGLATFQLEACNFCDDVFAETADITFGDAWLPEFVSDWRGHNVIVTRHPLLAEIIEDGVTSGQVSRHDIGPDRSADSQAGNFRHRREGLQLRLHDDQSAGKWTPRKRVEATADINEKRKPIVRQRRELASTSHLLFEEAKELGSLEHFTNSIEPQVKSYMRLYREPFPKRAARWGFRQIMRLLRLN</sequence>
<evidence type="ECO:0000313" key="4">
    <source>
        <dbReference type="EMBL" id="AZQ76762.1"/>
    </source>
</evidence>
<dbReference type="GO" id="GO:0052592">
    <property type="term" value="F:oxidoreductase activity, acting on CH or CH2 groups, with an iron-sulfur protein as acceptor"/>
    <property type="evidence" value="ECO:0007669"/>
    <property type="project" value="TreeGrafter"/>
</dbReference>
<accession>A0A3Q9G6B0</accession>
<dbReference type="KEGG" id="flh:EJ997_04785"/>
<dbReference type="PANTHER" id="PTHR31332">
    <property type="entry name" value="7-HYDROXYMETHYL CHLOROPHYLL A REDUCTASE, CHLOROPLASTIC"/>
    <property type="match status" value="1"/>
</dbReference>
<gene>
    <name evidence="4" type="ORF">EJ997_04785</name>
</gene>
<feature type="region of interest" description="Disordered" evidence="1">
    <location>
        <begin position="333"/>
        <end position="352"/>
    </location>
</feature>
<dbReference type="Pfam" id="PF04422">
    <property type="entry name" value="FrhB_FdhB_N"/>
    <property type="match status" value="1"/>
</dbReference>
<feature type="domain" description="Coenzyme F420 hydrogenase/dehydrogenase beta subunit N-terminal" evidence="2">
    <location>
        <begin position="88"/>
        <end position="163"/>
    </location>
</feature>
<dbReference type="RefSeq" id="WP_126703569.1">
    <property type="nucleotide sequence ID" value="NZ_CP034593.1"/>
</dbReference>
<evidence type="ECO:0000313" key="5">
    <source>
        <dbReference type="Proteomes" id="UP000280344"/>
    </source>
</evidence>
<dbReference type="InterPro" id="IPR007516">
    <property type="entry name" value="Co_F420_Hydgase/DH_bsu_N"/>
</dbReference>
<dbReference type="Pfam" id="PF04432">
    <property type="entry name" value="FrhB_FdhB_C"/>
    <property type="match status" value="1"/>
</dbReference>
<evidence type="ECO:0000256" key="1">
    <source>
        <dbReference type="SAM" id="MobiDB-lite"/>
    </source>
</evidence>
<protein>
    <submittedName>
        <fullName evidence="4">Coenzyme F420 hydrogenase</fullName>
    </submittedName>
</protein>
<evidence type="ECO:0000259" key="3">
    <source>
        <dbReference type="Pfam" id="PF04432"/>
    </source>
</evidence>
<dbReference type="InterPro" id="IPR007525">
    <property type="entry name" value="FrhB_FdhB_C"/>
</dbReference>
<dbReference type="Proteomes" id="UP000280344">
    <property type="component" value="Chromosome"/>
</dbReference>
<evidence type="ECO:0000259" key="2">
    <source>
        <dbReference type="Pfam" id="PF04422"/>
    </source>
</evidence>
<proteinExistence type="predicted"/>
<dbReference type="PANTHER" id="PTHR31332:SF0">
    <property type="entry name" value="7-HYDROXYMETHYL CHLOROPHYLL A REDUCTASE, CHLOROPLASTIC"/>
    <property type="match status" value="1"/>
</dbReference>
<dbReference type="OrthoDB" id="3247493at2"/>
<dbReference type="AlphaFoldDB" id="A0A3Q9G6B0"/>
<reference evidence="4 5" key="1">
    <citation type="submission" date="2018-12" db="EMBL/GenBank/DDBJ databases">
        <title>Complete genome sequence of Flaviflexus sp. H23T48.</title>
        <authorList>
            <person name="Bae J.-W."/>
            <person name="Lee J.-Y."/>
        </authorList>
    </citation>
    <scope>NUCLEOTIDE SEQUENCE [LARGE SCALE GENOMIC DNA]</scope>
    <source>
        <strain evidence="4 5">H23T48</strain>
    </source>
</reference>
<dbReference type="EMBL" id="CP034593">
    <property type="protein sequence ID" value="AZQ76762.1"/>
    <property type="molecule type" value="Genomic_DNA"/>
</dbReference>
<organism evidence="4 5">
    <name type="scientific">Flaviflexus ciconiae</name>
    <dbReference type="NCBI Taxonomy" id="2496867"/>
    <lineage>
        <taxon>Bacteria</taxon>
        <taxon>Bacillati</taxon>
        <taxon>Actinomycetota</taxon>
        <taxon>Actinomycetes</taxon>
        <taxon>Actinomycetales</taxon>
        <taxon>Actinomycetaceae</taxon>
        <taxon>Flaviflexus</taxon>
    </lineage>
</organism>
<feature type="compositionally biased region" description="Basic and acidic residues" evidence="1">
    <location>
        <begin position="336"/>
        <end position="346"/>
    </location>
</feature>
<keyword evidence="5" id="KW-1185">Reference proteome</keyword>